<gene>
    <name evidence="2" type="ORF">SBAD_LOCUS10692</name>
</gene>
<dbReference type="WBParaSite" id="SBAD_0001106401-mRNA-1">
    <property type="protein sequence ID" value="SBAD_0001106401-mRNA-1"/>
    <property type="gene ID" value="SBAD_0001106401"/>
</dbReference>
<name>A0A183J494_9BILA</name>
<sequence>MESRCSQHHRRWWSQSGREQNFNDEEEQVTSKRFTFVAVN</sequence>
<feature type="region of interest" description="Disordered" evidence="1">
    <location>
        <begin position="1"/>
        <end position="27"/>
    </location>
</feature>
<reference evidence="2 3" key="2">
    <citation type="submission" date="2018-11" db="EMBL/GenBank/DDBJ databases">
        <authorList>
            <consortium name="Pathogen Informatics"/>
        </authorList>
    </citation>
    <scope>NUCLEOTIDE SEQUENCE [LARGE SCALE GENOMIC DNA]</scope>
</reference>
<evidence type="ECO:0000313" key="3">
    <source>
        <dbReference type="Proteomes" id="UP000270296"/>
    </source>
</evidence>
<evidence type="ECO:0000313" key="2">
    <source>
        <dbReference type="EMBL" id="VDP33843.1"/>
    </source>
</evidence>
<dbReference type="AlphaFoldDB" id="A0A183J494"/>
<evidence type="ECO:0000256" key="1">
    <source>
        <dbReference type="SAM" id="MobiDB-lite"/>
    </source>
</evidence>
<keyword evidence="3" id="KW-1185">Reference proteome</keyword>
<reference evidence="4" key="1">
    <citation type="submission" date="2016-06" db="UniProtKB">
        <authorList>
            <consortium name="WormBaseParasite"/>
        </authorList>
    </citation>
    <scope>IDENTIFICATION</scope>
</reference>
<protein>
    <submittedName>
        <fullName evidence="2 4">Uncharacterized protein</fullName>
    </submittedName>
</protein>
<dbReference type="EMBL" id="UZAM01014425">
    <property type="protein sequence ID" value="VDP33843.1"/>
    <property type="molecule type" value="Genomic_DNA"/>
</dbReference>
<accession>A0A183J494</accession>
<feature type="compositionally biased region" description="Basic residues" evidence="1">
    <location>
        <begin position="1"/>
        <end position="12"/>
    </location>
</feature>
<evidence type="ECO:0000313" key="4">
    <source>
        <dbReference type="WBParaSite" id="SBAD_0001106401-mRNA-1"/>
    </source>
</evidence>
<dbReference type="Proteomes" id="UP000270296">
    <property type="component" value="Unassembled WGS sequence"/>
</dbReference>
<proteinExistence type="predicted"/>
<organism evidence="4">
    <name type="scientific">Soboliphyme baturini</name>
    <dbReference type="NCBI Taxonomy" id="241478"/>
    <lineage>
        <taxon>Eukaryota</taxon>
        <taxon>Metazoa</taxon>
        <taxon>Ecdysozoa</taxon>
        <taxon>Nematoda</taxon>
        <taxon>Enoplea</taxon>
        <taxon>Dorylaimia</taxon>
        <taxon>Dioctophymatida</taxon>
        <taxon>Dioctophymatoidea</taxon>
        <taxon>Soboliphymatidae</taxon>
        <taxon>Soboliphyme</taxon>
    </lineage>
</organism>